<organism evidence="2 3">
    <name type="scientific">Quadrisphaera setariae</name>
    <dbReference type="NCBI Taxonomy" id="2593304"/>
    <lineage>
        <taxon>Bacteria</taxon>
        <taxon>Bacillati</taxon>
        <taxon>Actinomycetota</taxon>
        <taxon>Actinomycetes</taxon>
        <taxon>Kineosporiales</taxon>
        <taxon>Kineosporiaceae</taxon>
        <taxon>Quadrisphaera</taxon>
    </lineage>
</organism>
<dbReference type="RefSeq" id="WP_147926121.1">
    <property type="nucleotide sequence ID" value="NZ_VKAC01000005.1"/>
</dbReference>
<protein>
    <submittedName>
        <fullName evidence="2">Uncharacterized protein</fullName>
    </submittedName>
</protein>
<evidence type="ECO:0000313" key="3">
    <source>
        <dbReference type="Proteomes" id="UP000321234"/>
    </source>
</evidence>
<keyword evidence="3" id="KW-1185">Reference proteome</keyword>
<evidence type="ECO:0000313" key="2">
    <source>
        <dbReference type="EMBL" id="TXR56328.1"/>
    </source>
</evidence>
<evidence type="ECO:0000256" key="1">
    <source>
        <dbReference type="SAM" id="MobiDB-lite"/>
    </source>
</evidence>
<proteinExistence type="predicted"/>
<accession>A0A5C8ZGJ9</accession>
<name>A0A5C8ZGJ9_9ACTN</name>
<comment type="caution">
    <text evidence="2">The sequence shown here is derived from an EMBL/GenBank/DDBJ whole genome shotgun (WGS) entry which is preliminary data.</text>
</comment>
<dbReference type="EMBL" id="VKAC01000005">
    <property type="protein sequence ID" value="TXR56328.1"/>
    <property type="molecule type" value="Genomic_DNA"/>
</dbReference>
<sequence>MDIWLLAVLIAWLPVSVALALLVGRSLAHAERRERVLHKPRAGHRAPVVTITTAPRHPHVHVQHGHAHSARRHDDQRLAS</sequence>
<gene>
    <name evidence="2" type="ORF">FMM08_09445</name>
</gene>
<feature type="compositionally biased region" description="Basic residues" evidence="1">
    <location>
        <begin position="56"/>
        <end position="71"/>
    </location>
</feature>
<dbReference type="OrthoDB" id="9989190at2"/>
<dbReference type="AlphaFoldDB" id="A0A5C8ZGJ9"/>
<feature type="region of interest" description="Disordered" evidence="1">
    <location>
        <begin position="38"/>
        <end position="80"/>
    </location>
</feature>
<reference evidence="2 3" key="1">
    <citation type="submission" date="2019-07" db="EMBL/GenBank/DDBJ databases">
        <title>Quadrisphaera sp. strain DD2A genome sequencing and assembly.</title>
        <authorList>
            <person name="Kim I."/>
        </authorList>
    </citation>
    <scope>NUCLEOTIDE SEQUENCE [LARGE SCALE GENOMIC DNA]</scope>
    <source>
        <strain evidence="2 3">DD2A</strain>
    </source>
</reference>
<dbReference type="Proteomes" id="UP000321234">
    <property type="component" value="Unassembled WGS sequence"/>
</dbReference>